<dbReference type="EC" id="1.5.-.-" evidence="10"/>
<dbReference type="RefSeq" id="WP_019952387.1">
    <property type="nucleotide sequence ID" value="NZ_JBHLVX010000033.1"/>
</dbReference>
<dbReference type="PANTHER" id="PTHR13847:SF283">
    <property type="entry name" value="TRNA 5-METHYLAMINOMETHYL-2-THIOURIDINE BIOSYNTHESIS BIFUNCTIONAL PROTEIN MNMC"/>
    <property type="match status" value="1"/>
</dbReference>
<keyword evidence="3 10" id="KW-0285">Flavoprotein</keyword>
<feature type="domain" description="FAD dependent oxidoreductase" evidence="11">
    <location>
        <begin position="267"/>
        <end position="634"/>
    </location>
</feature>
<dbReference type="EMBL" id="JBHLVX010000033">
    <property type="protein sequence ID" value="MFC0268056.1"/>
    <property type="molecule type" value="Genomic_DNA"/>
</dbReference>
<dbReference type="NCBIfam" id="NF033855">
    <property type="entry name" value="tRNA_MNMC2"/>
    <property type="match status" value="1"/>
</dbReference>
<dbReference type="Pfam" id="PF05430">
    <property type="entry name" value="Methyltransf_30"/>
    <property type="match status" value="1"/>
</dbReference>
<keyword evidence="5 10" id="KW-0949">S-adenosyl-L-methionine</keyword>
<evidence type="ECO:0000256" key="7">
    <source>
        <dbReference type="ARBA" id="ARBA00022827"/>
    </source>
</evidence>
<dbReference type="InterPro" id="IPR047785">
    <property type="entry name" value="tRNA_MNMC2"/>
</dbReference>
<comment type="subcellular location">
    <subcellularLocation>
        <location evidence="10">Cytoplasm</location>
    </subcellularLocation>
</comment>
<evidence type="ECO:0000259" key="12">
    <source>
        <dbReference type="Pfam" id="PF05430"/>
    </source>
</evidence>
<dbReference type="InterPro" id="IPR017610">
    <property type="entry name" value="tRNA_S-uridine_synth_MnmC_C"/>
</dbReference>
<evidence type="ECO:0000313" key="13">
    <source>
        <dbReference type="EMBL" id="MFC0268056.1"/>
    </source>
</evidence>
<evidence type="ECO:0000256" key="9">
    <source>
        <dbReference type="ARBA" id="ARBA00023268"/>
    </source>
</evidence>
<dbReference type="Pfam" id="PF01266">
    <property type="entry name" value="DAO"/>
    <property type="match status" value="1"/>
</dbReference>
<dbReference type="InterPro" id="IPR008471">
    <property type="entry name" value="MnmC-like_methylTransf"/>
</dbReference>
<evidence type="ECO:0000256" key="2">
    <source>
        <dbReference type="ARBA" id="ARBA00022603"/>
    </source>
</evidence>
<proteinExistence type="inferred from homology"/>
<name>A0ABV6G3Q7_9GAMM</name>
<comment type="function">
    <text evidence="10">Catalyzes the last two steps in the biosynthesis of 5-methylaminomethyl-2-thiouridine (mnm(5)s(2)U) at the wobble position (U34) in tRNA. Catalyzes the FAD-dependent demodification of cmnm(5)s(2)U34 to nm(5)s(2)U34, followed by the transfer of a methyl group from S-adenosyl-L-methionine to nm(5)s(2)U34, to form mnm(5)s(2)U34.</text>
</comment>
<keyword evidence="14" id="KW-1185">Reference proteome</keyword>
<evidence type="ECO:0000256" key="5">
    <source>
        <dbReference type="ARBA" id="ARBA00022691"/>
    </source>
</evidence>
<dbReference type="HAMAP" id="MF_01102">
    <property type="entry name" value="MnmC"/>
    <property type="match status" value="1"/>
</dbReference>
<sequence length="666" mass="72141">MDTPPPEPFALEHAHLGWGEHNAPEALDYGDIYFSRESGRQETQHVFINGNDLPARFSQWQRARPFVVGESGFGSGLNMLCVARCFLDCAPERARLHLVSSERHPFSAADLARALSAQEDLADLREALIEQWPPPQVGVHRLLLHPRITLDLHFGDAAERLTQLVGRIDAWCLDGFAPAKNPQMWRPELFAALAQASRPGATFATFTCAGVVKRGLKAVGFQIGKRPGFGRKREMLCGHFAASPLAYHRAPWRFGAVHRAVGQDAHIVVVGAGIAGSATAHALARRGRRVTLVDAAAPGAGASGNHQGALYIRLAAERNPQSRFYLAALGWTLRWLAQLDPAQRLWQPCGVLQLAGGPREAERQRRTLAHWQLPAELVRGVDRREAEQLAGQPLADAVAGALYYPTAGWVRPARLCERLADTPGVTFRRAAVTRIGHDDAERPLVTLDGSESLSADRVVVACAGGAAALFDDAFLPLQAVRGQVSHFRLNDSSMALSPRCVVCAGGYVPPALDGVQSLGASFVPNDADSGLRAAEDSANRAELARALPALDEALESCKPLASRSAVRCASPDKSPWVGPLPAANAWRHDYAALAFDATRMPFRHGRYLPGVWVNLAHGSRGLVSAPLSAELIASQLCDEALPLEDELVEHLHPGRRLIRAMIRRTL</sequence>
<evidence type="ECO:0000256" key="3">
    <source>
        <dbReference type="ARBA" id="ARBA00022630"/>
    </source>
</evidence>
<evidence type="ECO:0000256" key="6">
    <source>
        <dbReference type="ARBA" id="ARBA00022694"/>
    </source>
</evidence>
<keyword evidence="7 10" id="KW-0274">FAD</keyword>
<accession>A0ABV6G3Q7</accession>
<dbReference type="SUPFAM" id="SSF51905">
    <property type="entry name" value="FAD/NAD(P)-binding domain"/>
    <property type="match status" value="1"/>
</dbReference>
<evidence type="ECO:0000256" key="8">
    <source>
        <dbReference type="ARBA" id="ARBA00023002"/>
    </source>
</evidence>
<feature type="region of interest" description="tRNA (mnm(5)s(2)U34)-methyltransferase" evidence="10">
    <location>
        <begin position="1"/>
        <end position="241"/>
    </location>
</feature>
<keyword evidence="8 10" id="KW-0560">Oxidoreductase</keyword>
<dbReference type="InterPro" id="IPR023032">
    <property type="entry name" value="tRNA_MAMT_biosynth_bifunc_MnmC"/>
</dbReference>
<keyword evidence="1 10" id="KW-0963">Cytoplasm</keyword>
<keyword evidence="4 10" id="KW-0808">Transferase</keyword>
<keyword evidence="6 10" id="KW-0819">tRNA processing</keyword>
<dbReference type="Gene3D" id="3.40.50.150">
    <property type="entry name" value="Vaccinia Virus protein VP39"/>
    <property type="match status" value="1"/>
</dbReference>
<comment type="cofactor">
    <cofactor evidence="10">
        <name>FAD</name>
        <dbReference type="ChEBI" id="CHEBI:57692"/>
    </cofactor>
</comment>
<keyword evidence="2 10" id="KW-0489">Methyltransferase</keyword>
<feature type="domain" description="MnmC-like methyltransferase" evidence="12">
    <location>
        <begin position="120"/>
        <end position="239"/>
    </location>
</feature>
<dbReference type="Proteomes" id="UP001589814">
    <property type="component" value="Unassembled WGS sequence"/>
</dbReference>
<protein>
    <recommendedName>
        <fullName evidence="10">tRNA 5-methylaminomethyl-2-thiouridine biosynthesis bifunctional protein MnmC</fullName>
        <shortName evidence="10">tRNA mnm(5)s(2)U biosynthesis bifunctional protein</shortName>
    </recommendedName>
    <domain>
        <recommendedName>
            <fullName evidence="10">tRNA (mnm(5)s(2)U34)-methyltransferase</fullName>
            <ecNumber evidence="10">2.1.1.61</ecNumber>
        </recommendedName>
    </domain>
    <domain>
        <recommendedName>
            <fullName evidence="10">FAD-dependent cmnm(5)s(2)U34 oxidoreductase</fullName>
            <ecNumber evidence="10">1.5.-.-</ecNumber>
        </recommendedName>
    </domain>
</protein>
<comment type="caution">
    <text evidence="13">The sequence shown here is derived from an EMBL/GenBank/DDBJ whole genome shotgun (WGS) entry which is preliminary data.</text>
</comment>
<evidence type="ECO:0000256" key="4">
    <source>
        <dbReference type="ARBA" id="ARBA00022679"/>
    </source>
</evidence>
<dbReference type="NCBIfam" id="NF002481">
    <property type="entry name" value="PRK01747.1-2"/>
    <property type="match status" value="1"/>
</dbReference>
<dbReference type="NCBIfam" id="TIGR03197">
    <property type="entry name" value="MnmC_Cterm"/>
    <property type="match status" value="1"/>
</dbReference>
<dbReference type="InterPro" id="IPR029063">
    <property type="entry name" value="SAM-dependent_MTases_sf"/>
</dbReference>
<dbReference type="InterPro" id="IPR006076">
    <property type="entry name" value="FAD-dep_OxRdtase"/>
</dbReference>
<keyword evidence="9 10" id="KW-0511">Multifunctional enzyme</keyword>
<evidence type="ECO:0000313" key="14">
    <source>
        <dbReference type="Proteomes" id="UP001589814"/>
    </source>
</evidence>
<comment type="similarity">
    <text evidence="10">In the N-terminal section; belongs to the methyltransferase superfamily. tRNA (mnm(5)s(2)U34)-methyltransferase family.</text>
</comment>
<dbReference type="PANTHER" id="PTHR13847">
    <property type="entry name" value="SARCOSINE DEHYDROGENASE-RELATED"/>
    <property type="match status" value="1"/>
</dbReference>
<dbReference type="InterPro" id="IPR036188">
    <property type="entry name" value="FAD/NAD-bd_sf"/>
</dbReference>
<evidence type="ECO:0000256" key="10">
    <source>
        <dbReference type="HAMAP-Rule" id="MF_01102"/>
    </source>
</evidence>
<dbReference type="Gene3D" id="3.30.9.10">
    <property type="entry name" value="D-Amino Acid Oxidase, subunit A, domain 2"/>
    <property type="match status" value="1"/>
</dbReference>
<evidence type="ECO:0000259" key="11">
    <source>
        <dbReference type="Pfam" id="PF01266"/>
    </source>
</evidence>
<evidence type="ECO:0000256" key="1">
    <source>
        <dbReference type="ARBA" id="ARBA00022490"/>
    </source>
</evidence>
<comment type="similarity">
    <text evidence="10">In the C-terminal section; belongs to the DAO family.</text>
</comment>
<organism evidence="13 14">
    <name type="scientific">Kushneria aurantia</name>
    <dbReference type="NCBI Taxonomy" id="504092"/>
    <lineage>
        <taxon>Bacteria</taxon>
        <taxon>Pseudomonadati</taxon>
        <taxon>Pseudomonadota</taxon>
        <taxon>Gammaproteobacteria</taxon>
        <taxon>Oceanospirillales</taxon>
        <taxon>Halomonadaceae</taxon>
        <taxon>Kushneria</taxon>
    </lineage>
</organism>
<gene>
    <name evidence="10 13" type="primary">mnmC</name>
    <name evidence="13" type="ORF">ACFFHW_08685</name>
</gene>
<reference evidence="13 14" key="1">
    <citation type="submission" date="2024-09" db="EMBL/GenBank/DDBJ databases">
        <authorList>
            <person name="Sun Q."/>
            <person name="Mori K."/>
        </authorList>
    </citation>
    <scope>NUCLEOTIDE SEQUENCE [LARGE SCALE GENOMIC DNA]</scope>
    <source>
        <strain evidence="13 14">CCM 7415</strain>
    </source>
</reference>
<dbReference type="EC" id="2.1.1.61" evidence="10"/>
<comment type="catalytic activity">
    <reaction evidence="10">
        <text>5-aminomethyl-2-thiouridine(34) in tRNA + S-adenosyl-L-methionine = 5-methylaminomethyl-2-thiouridine(34) in tRNA + S-adenosyl-L-homocysteine + H(+)</text>
        <dbReference type="Rhea" id="RHEA:19569"/>
        <dbReference type="Rhea" id="RHEA-COMP:10195"/>
        <dbReference type="Rhea" id="RHEA-COMP:10197"/>
        <dbReference type="ChEBI" id="CHEBI:15378"/>
        <dbReference type="ChEBI" id="CHEBI:57856"/>
        <dbReference type="ChEBI" id="CHEBI:59789"/>
        <dbReference type="ChEBI" id="CHEBI:74454"/>
        <dbReference type="ChEBI" id="CHEBI:74455"/>
        <dbReference type="EC" id="2.1.1.61"/>
    </reaction>
</comment>
<dbReference type="Gene3D" id="3.50.50.60">
    <property type="entry name" value="FAD/NAD(P)-binding domain"/>
    <property type="match status" value="1"/>
</dbReference>
<feature type="region of interest" description="FAD-dependent cmnm(5)s(2)U34 oxidoreductase" evidence="10">
    <location>
        <begin position="270"/>
        <end position="666"/>
    </location>
</feature>